<proteinExistence type="predicted"/>
<evidence type="ECO:0000313" key="1">
    <source>
        <dbReference type="EMBL" id="KAF2209705.1"/>
    </source>
</evidence>
<organism evidence="1 2">
    <name type="scientific">Cercospora zeae-maydis SCOH1-5</name>
    <dbReference type="NCBI Taxonomy" id="717836"/>
    <lineage>
        <taxon>Eukaryota</taxon>
        <taxon>Fungi</taxon>
        <taxon>Dikarya</taxon>
        <taxon>Ascomycota</taxon>
        <taxon>Pezizomycotina</taxon>
        <taxon>Dothideomycetes</taxon>
        <taxon>Dothideomycetidae</taxon>
        <taxon>Mycosphaerellales</taxon>
        <taxon>Mycosphaerellaceae</taxon>
        <taxon>Cercospora</taxon>
    </lineage>
</organism>
<dbReference type="EMBL" id="ML992685">
    <property type="protein sequence ID" value="KAF2209705.1"/>
    <property type="molecule type" value="Genomic_DNA"/>
</dbReference>
<evidence type="ECO:0000313" key="2">
    <source>
        <dbReference type="Proteomes" id="UP000799539"/>
    </source>
</evidence>
<sequence>MVQGTVHLVLLEDAAGRGITSATGPPARVLRLPLSYIASASTSTRRLQSRYIACNTVLRPTGESGACTGRRDRACRVAVNIGGEYHNSTKASDHGISVQRLEILEYAWKAAEDPHVQALYRIPSA</sequence>
<keyword evidence="2" id="KW-1185">Reference proteome</keyword>
<name>A0A6A6F6W7_9PEZI</name>
<dbReference type="AlphaFoldDB" id="A0A6A6F6W7"/>
<gene>
    <name evidence="1" type="ORF">CERZMDRAFT_91292</name>
</gene>
<accession>A0A6A6F6W7</accession>
<dbReference type="Proteomes" id="UP000799539">
    <property type="component" value="Unassembled WGS sequence"/>
</dbReference>
<protein>
    <submittedName>
        <fullName evidence="1">Uncharacterized protein</fullName>
    </submittedName>
</protein>
<reference evidence="1" key="1">
    <citation type="journal article" date="2020" name="Stud. Mycol.">
        <title>101 Dothideomycetes genomes: a test case for predicting lifestyles and emergence of pathogens.</title>
        <authorList>
            <person name="Haridas S."/>
            <person name="Albert R."/>
            <person name="Binder M."/>
            <person name="Bloem J."/>
            <person name="Labutti K."/>
            <person name="Salamov A."/>
            <person name="Andreopoulos B."/>
            <person name="Baker S."/>
            <person name="Barry K."/>
            <person name="Bills G."/>
            <person name="Bluhm B."/>
            <person name="Cannon C."/>
            <person name="Castanera R."/>
            <person name="Culley D."/>
            <person name="Daum C."/>
            <person name="Ezra D."/>
            <person name="Gonzalez J."/>
            <person name="Henrissat B."/>
            <person name="Kuo A."/>
            <person name="Liang C."/>
            <person name="Lipzen A."/>
            <person name="Lutzoni F."/>
            <person name="Magnuson J."/>
            <person name="Mondo S."/>
            <person name="Nolan M."/>
            <person name="Ohm R."/>
            <person name="Pangilinan J."/>
            <person name="Park H.-J."/>
            <person name="Ramirez L."/>
            <person name="Alfaro M."/>
            <person name="Sun H."/>
            <person name="Tritt A."/>
            <person name="Yoshinaga Y."/>
            <person name="Zwiers L.-H."/>
            <person name="Turgeon B."/>
            <person name="Goodwin S."/>
            <person name="Spatafora J."/>
            <person name="Crous P."/>
            <person name="Grigoriev I."/>
        </authorList>
    </citation>
    <scope>NUCLEOTIDE SEQUENCE</scope>
    <source>
        <strain evidence="1">SCOH1-5</strain>
    </source>
</reference>